<evidence type="ECO:0000313" key="3">
    <source>
        <dbReference type="Proteomes" id="UP000005408"/>
    </source>
</evidence>
<feature type="chain" id="PRO_5036502364" evidence="1">
    <location>
        <begin position="20"/>
        <end position="54"/>
    </location>
</feature>
<dbReference type="EnsemblMetazoa" id="G3381.15">
    <property type="protein sequence ID" value="G3381.15:cds"/>
    <property type="gene ID" value="G3381"/>
</dbReference>
<dbReference type="SUPFAM" id="SSF81321">
    <property type="entry name" value="Family A G protein-coupled receptor-like"/>
    <property type="match status" value="1"/>
</dbReference>
<keyword evidence="3" id="KW-1185">Reference proteome</keyword>
<sequence length="54" mass="6472">INLWLFCARFLLLNHVVNPFIYGYFDIGFRAEFIKICCCFDKRKIEYSVNSQTT</sequence>
<feature type="signal peptide" evidence="1">
    <location>
        <begin position="1"/>
        <end position="19"/>
    </location>
</feature>
<dbReference type="Proteomes" id="UP000005408">
    <property type="component" value="Unassembled WGS sequence"/>
</dbReference>
<protein>
    <submittedName>
        <fullName evidence="2">Uncharacterized protein</fullName>
    </submittedName>
</protein>
<dbReference type="AlphaFoldDB" id="A0A8W8MLY8"/>
<accession>A0A8W8MLY8</accession>
<dbReference type="Gene3D" id="1.20.1070.10">
    <property type="entry name" value="Rhodopsin 7-helix transmembrane proteins"/>
    <property type="match status" value="1"/>
</dbReference>
<organism evidence="2 3">
    <name type="scientific">Magallana gigas</name>
    <name type="common">Pacific oyster</name>
    <name type="synonym">Crassostrea gigas</name>
    <dbReference type="NCBI Taxonomy" id="29159"/>
    <lineage>
        <taxon>Eukaryota</taxon>
        <taxon>Metazoa</taxon>
        <taxon>Spiralia</taxon>
        <taxon>Lophotrochozoa</taxon>
        <taxon>Mollusca</taxon>
        <taxon>Bivalvia</taxon>
        <taxon>Autobranchia</taxon>
        <taxon>Pteriomorphia</taxon>
        <taxon>Ostreida</taxon>
        <taxon>Ostreoidea</taxon>
        <taxon>Ostreidae</taxon>
        <taxon>Magallana</taxon>
    </lineage>
</organism>
<proteinExistence type="predicted"/>
<evidence type="ECO:0000256" key="1">
    <source>
        <dbReference type="SAM" id="SignalP"/>
    </source>
</evidence>
<reference evidence="2" key="1">
    <citation type="submission" date="2022-08" db="UniProtKB">
        <authorList>
            <consortium name="EnsemblMetazoa"/>
        </authorList>
    </citation>
    <scope>IDENTIFICATION</scope>
    <source>
        <strain evidence="2">05x7-T-G4-1.051#20</strain>
    </source>
</reference>
<evidence type="ECO:0000313" key="2">
    <source>
        <dbReference type="EnsemblMetazoa" id="G3381.15:cds"/>
    </source>
</evidence>
<keyword evidence="1" id="KW-0732">Signal</keyword>
<name>A0A8W8MLY8_MAGGI</name>